<evidence type="ECO:0000313" key="1">
    <source>
        <dbReference type="EMBL" id="MBB6476906.1"/>
    </source>
</evidence>
<protein>
    <recommendedName>
        <fullName evidence="3">DUF4352 domain-containing protein</fullName>
    </recommendedName>
</protein>
<dbReference type="Proteomes" id="UP000555564">
    <property type="component" value="Unassembled WGS sequence"/>
</dbReference>
<sequence>MTSRELVPRRDAPRRRAPGPWVVVTALLFVLATVPALAWPAGGLEEAPQDVARRGAGETTTGQRFSITPRKAAYVEKDPAPGLGDARPGRFLMLETRVENVSHETATVQDLARRLTVVLSPSGASLTWLENGTARFVVRDGRHDRDQLQPGLPEQVAIVYQVPVPLPDPTHVAVTVEDSEYRGGFRSSLSEWWAGETLARYDLEVTR</sequence>
<gene>
    <name evidence="1" type="ORF">BJ992_006337</name>
</gene>
<name>A0A7X0IKK5_9ACTN</name>
<dbReference type="EMBL" id="JACHIU010000001">
    <property type="protein sequence ID" value="MBB6476906.1"/>
    <property type="molecule type" value="Genomic_DNA"/>
</dbReference>
<accession>A0A7X0IKK5</accession>
<dbReference type="AlphaFoldDB" id="A0A7X0IKK5"/>
<reference evidence="1 2" key="1">
    <citation type="submission" date="2020-08" db="EMBL/GenBank/DDBJ databases">
        <title>Sequencing the genomes of 1000 actinobacteria strains.</title>
        <authorList>
            <person name="Klenk H.-P."/>
        </authorList>
    </citation>
    <scope>NUCLEOTIDE SEQUENCE [LARGE SCALE GENOMIC DNA]</scope>
    <source>
        <strain evidence="1 2">DSM 44936</strain>
    </source>
</reference>
<evidence type="ECO:0000313" key="2">
    <source>
        <dbReference type="Proteomes" id="UP000555564"/>
    </source>
</evidence>
<organism evidence="1 2">
    <name type="scientific">Sphaerisporangium rubeum</name>
    <dbReference type="NCBI Taxonomy" id="321317"/>
    <lineage>
        <taxon>Bacteria</taxon>
        <taxon>Bacillati</taxon>
        <taxon>Actinomycetota</taxon>
        <taxon>Actinomycetes</taxon>
        <taxon>Streptosporangiales</taxon>
        <taxon>Streptosporangiaceae</taxon>
        <taxon>Sphaerisporangium</taxon>
    </lineage>
</organism>
<comment type="caution">
    <text evidence="1">The sequence shown here is derived from an EMBL/GenBank/DDBJ whole genome shotgun (WGS) entry which is preliminary data.</text>
</comment>
<dbReference type="RefSeq" id="WP_184987245.1">
    <property type="nucleotide sequence ID" value="NZ_BAAALO010000006.1"/>
</dbReference>
<keyword evidence="2" id="KW-1185">Reference proteome</keyword>
<proteinExistence type="predicted"/>
<evidence type="ECO:0008006" key="3">
    <source>
        <dbReference type="Google" id="ProtNLM"/>
    </source>
</evidence>